<evidence type="ECO:0000256" key="2">
    <source>
        <dbReference type="ARBA" id="ARBA00022691"/>
    </source>
</evidence>
<evidence type="ECO:0000256" key="1">
    <source>
        <dbReference type="ARBA" id="ARBA00001966"/>
    </source>
</evidence>
<dbReference type="InterPro" id="IPR007197">
    <property type="entry name" value="rSAM"/>
</dbReference>
<dbReference type="Gene3D" id="3.40.50.280">
    <property type="entry name" value="Cobalamin-binding domain"/>
    <property type="match status" value="1"/>
</dbReference>
<evidence type="ECO:0000256" key="3">
    <source>
        <dbReference type="ARBA" id="ARBA00022723"/>
    </source>
</evidence>
<name>X0WQR2_9ZZZZ</name>
<dbReference type="GO" id="GO:0051536">
    <property type="term" value="F:iron-sulfur cluster binding"/>
    <property type="evidence" value="ECO:0007669"/>
    <property type="project" value="UniProtKB-KW"/>
</dbReference>
<keyword evidence="3" id="KW-0479">Metal-binding</keyword>
<dbReference type="InterPro" id="IPR006158">
    <property type="entry name" value="Cobalamin-bd"/>
</dbReference>
<keyword evidence="4" id="KW-0408">Iron</keyword>
<dbReference type="SFLD" id="SFLDS00029">
    <property type="entry name" value="Radical_SAM"/>
    <property type="match status" value="1"/>
</dbReference>
<dbReference type="InterPro" id="IPR051198">
    <property type="entry name" value="BchE-like"/>
</dbReference>
<keyword evidence="2" id="KW-0949">S-adenosyl-L-methionine</keyword>
<dbReference type="Pfam" id="PF04055">
    <property type="entry name" value="Radical_SAM"/>
    <property type="match status" value="1"/>
</dbReference>
<evidence type="ECO:0000256" key="5">
    <source>
        <dbReference type="ARBA" id="ARBA00023014"/>
    </source>
</evidence>
<dbReference type="Pfam" id="PF02310">
    <property type="entry name" value="B12-binding"/>
    <property type="match status" value="1"/>
</dbReference>
<dbReference type="GO" id="GO:0003824">
    <property type="term" value="F:catalytic activity"/>
    <property type="evidence" value="ECO:0007669"/>
    <property type="project" value="InterPro"/>
</dbReference>
<organism evidence="7">
    <name type="scientific">marine sediment metagenome</name>
    <dbReference type="NCBI Taxonomy" id="412755"/>
    <lineage>
        <taxon>unclassified sequences</taxon>
        <taxon>metagenomes</taxon>
        <taxon>ecological metagenomes</taxon>
    </lineage>
</organism>
<dbReference type="GO" id="GO:0031419">
    <property type="term" value="F:cobalamin binding"/>
    <property type="evidence" value="ECO:0007669"/>
    <property type="project" value="InterPro"/>
</dbReference>
<dbReference type="PANTHER" id="PTHR43409">
    <property type="entry name" value="ANAEROBIC MAGNESIUM-PROTOPORPHYRIN IX MONOMETHYL ESTER CYCLASE-RELATED"/>
    <property type="match status" value="1"/>
</dbReference>
<protein>
    <recommendedName>
        <fullName evidence="6">B12-binding domain-containing protein</fullName>
    </recommendedName>
</protein>
<dbReference type="SUPFAM" id="SSF102114">
    <property type="entry name" value="Radical SAM enzymes"/>
    <property type="match status" value="1"/>
</dbReference>
<reference evidence="7" key="1">
    <citation type="journal article" date="2014" name="Front. Microbiol.">
        <title>High frequency of phylogenetically diverse reductive dehalogenase-homologous genes in deep subseafloor sedimentary metagenomes.</title>
        <authorList>
            <person name="Kawai M."/>
            <person name="Futagami T."/>
            <person name="Toyoda A."/>
            <person name="Takaki Y."/>
            <person name="Nishi S."/>
            <person name="Hori S."/>
            <person name="Arai W."/>
            <person name="Tsubouchi T."/>
            <person name="Morono Y."/>
            <person name="Uchiyama I."/>
            <person name="Ito T."/>
            <person name="Fujiyama A."/>
            <person name="Inagaki F."/>
            <person name="Takami H."/>
        </authorList>
    </citation>
    <scope>NUCLEOTIDE SEQUENCE</scope>
    <source>
        <strain evidence="7">Expedition CK06-06</strain>
    </source>
</reference>
<dbReference type="EMBL" id="BARS01037714">
    <property type="protein sequence ID" value="GAG15016.1"/>
    <property type="molecule type" value="Genomic_DNA"/>
</dbReference>
<dbReference type="SUPFAM" id="SSF51366">
    <property type="entry name" value="Ribulose-phoshate binding barrel"/>
    <property type="match status" value="1"/>
</dbReference>
<dbReference type="SFLD" id="SFLDG01082">
    <property type="entry name" value="B12-binding_domain_containing"/>
    <property type="match status" value="1"/>
</dbReference>
<dbReference type="PANTHER" id="PTHR43409:SF16">
    <property type="entry name" value="SLR0320 PROTEIN"/>
    <property type="match status" value="1"/>
</dbReference>
<dbReference type="PROSITE" id="PS51332">
    <property type="entry name" value="B12_BINDING"/>
    <property type="match status" value="1"/>
</dbReference>
<sequence length="256" mass="28243">PAPLGASLVASRLRRDGHEVRFLDLMFAGSPALEAARTALEFKPDLVCYSIRNIDNQSPAPFFDPLPVIRSIVSAVRTAWPKPTLLGGTAFTTFPARLLEALNADYGIAGDDLDPMSRFVTSLAAGEPDHSVPGLVYRAEDGIRRNPFTIRGYADTEFDNWDFLDLRSYRHSLTTLAECGMVVRTGCPFECVYCDYYQTFGRGWVLRDPRQVAEEALALQRAGARSVMFADAGFNRPLDHAKEVLSALIAAGVRLR</sequence>
<dbReference type="GO" id="GO:0005829">
    <property type="term" value="C:cytosol"/>
    <property type="evidence" value="ECO:0007669"/>
    <property type="project" value="TreeGrafter"/>
</dbReference>
<feature type="non-terminal residue" evidence="7">
    <location>
        <position position="256"/>
    </location>
</feature>
<evidence type="ECO:0000259" key="6">
    <source>
        <dbReference type="PROSITE" id="PS51332"/>
    </source>
</evidence>
<dbReference type="GO" id="GO:0046872">
    <property type="term" value="F:metal ion binding"/>
    <property type="evidence" value="ECO:0007669"/>
    <property type="project" value="UniProtKB-KW"/>
</dbReference>
<keyword evidence="5" id="KW-0411">Iron-sulfur</keyword>
<feature type="non-terminal residue" evidence="7">
    <location>
        <position position="1"/>
    </location>
</feature>
<feature type="domain" description="B12-binding" evidence="6">
    <location>
        <begin position="1"/>
        <end position="130"/>
    </location>
</feature>
<dbReference type="InterPro" id="IPR011060">
    <property type="entry name" value="RibuloseP-bd_barrel"/>
</dbReference>
<dbReference type="InterPro" id="IPR058240">
    <property type="entry name" value="rSAM_sf"/>
</dbReference>
<proteinExistence type="predicted"/>
<evidence type="ECO:0000313" key="7">
    <source>
        <dbReference type="EMBL" id="GAG15016.1"/>
    </source>
</evidence>
<evidence type="ECO:0000256" key="4">
    <source>
        <dbReference type="ARBA" id="ARBA00023004"/>
    </source>
</evidence>
<comment type="cofactor">
    <cofactor evidence="1">
        <name>[4Fe-4S] cluster</name>
        <dbReference type="ChEBI" id="CHEBI:49883"/>
    </cofactor>
</comment>
<gene>
    <name evidence="7" type="ORF">S01H1_57791</name>
</gene>
<dbReference type="AlphaFoldDB" id="X0WQR2"/>
<accession>X0WQR2</accession>
<comment type="caution">
    <text evidence="7">The sequence shown here is derived from an EMBL/GenBank/DDBJ whole genome shotgun (WGS) entry which is preliminary data.</text>
</comment>